<sequence>METTLEEWLDGVRPGLASYAGVFRGDGAEDLAALALYSKDDEYDLEKLLEAAQCPRLNRRLILDALRGLRTSRERGSGAETPGSISTSSSGLGSVVLPSPMEDTNGELWLPLGDVPEKVCLVALHPVLSTSEL</sequence>
<dbReference type="EMBL" id="JBGBPQ010000007">
    <property type="protein sequence ID" value="KAL1522157.1"/>
    <property type="molecule type" value="Genomic_DNA"/>
</dbReference>
<feature type="compositionally biased region" description="Low complexity" evidence="1">
    <location>
        <begin position="81"/>
        <end position="97"/>
    </location>
</feature>
<name>A0AB34JN74_PRYPA</name>
<evidence type="ECO:0000313" key="2">
    <source>
        <dbReference type="EMBL" id="KAL1520212.1"/>
    </source>
</evidence>
<evidence type="ECO:0000313" key="3">
    <source>
        <dbReference type="EMBL" id="KAL1522151.1"/>
    </source>
</evidence>
<dbReference type="AlphaFoldDB" id="A0AB34JN74"/>
<evidence type="ECO:0000313" key="4">
    <source>
        <dbReference type="EMBL" id="KAL1522157.1"/>
    </source>
</evidence>
<evidence type="ECO:0000256" key="1">
    <source>
        <dbReference type="SAM" id="MobiDB-lite"/>
    </source>
</evidence>
<comment type="caution">
    <text evidence="3">The sequence shown here is derived from an EMBL/GenBank/DDBJ whole genome shotgun (WGS) entry which is preliminary data.</text>
</comment>
<evidence type="ECO:0008006" key="6">
    <source>
        <dbReference type="Google" id="ProtNLM"/>
    </source>
</evidence>
<accession>A0AB34JN74</accession>
<evidence type="ECO:0000313" key="5">
    <source>
        <dbReference type="Proteomes" id="UP001515480"/>
    </source>
</evidence>
<reference evidence="3 5" key="1">
    <citation type="journal article" date="2024" name="Science">
        <title>Giant polyketide synthase enzymes in the biosynthesis of giant marine polyether toxins.</title>
        <authorList>
            <person name="Fallon T.R."/>
            <person name="Shende V.V."/>
            <person name="Wierzbicki I.H."/>
            <person name="Pendleton A.L."/>
            <person name="Watervoot N.F."/>
            <person name="Auber R.P."/>
            <person name="Gonzalez D.J."/>
            <person name="Wisecaver J.H."/>
            <person name="Moore B.S."/>
        </authorList>
    </citation>
    <scope>NUCLEOTIDE SEQUENCE [LARGE SCALE GENOMIC DNA]</scope>
    <source>
        <strain evidence="3 5">12B1</strain>
    </source>
</reference>
<gene>
    <name evidence="3" type="ORF">AB1Y20_021790</name>
    <name evidence="4" type="ORF">AB1Y20_021796</name>
    <name evidence="2" type="ORF">AB1Y20_023682</name>
</gene>
<feature type="region of interest" description="Disordered" evidence="1">
    <location>
        <begin position="72"/>
        <end position="97"/>
    </location>
</feature>
<organism evidence="3 5">
    <name type="scientific">Prymnesium parvum</name>
    <name type="common">Toxic golden alga</name>
    <dbReference type="NCBI Taxonomy" id="97485"/>
    <lineage>
        <taxon>Eukaryota</taxon>
        <taxon>Haptista</taxon>
        <taxon>Haptophyta</taxon>
        <taxon>Prymnesiophyceae</taxon>
        <taxon>Prymnesiales</taxon>
        <taxon>Prymnesiaceae</taxon>
        <taxon>Prymnesium</taxon>
    </lineage>
</organism>
<dbReference type="EMBL" id="JBGBPQ010000009">
    <property type="protein sequence ID" value="KAL1520212.1"/>
    <property type="molecule type" value="Genomic_DNA"/>
</dbReference>
<dbReference type="Proteomes" id="UP001515480">
    <property type="component" value="Unassembled WGS sequence"/>
</dbReference>
<keyword evidence="5" id="KW-1185">Reference proteome</keyword>
<protein>
    <recommendedName>
        <fullName evidence="6">SAM domain-containing protein</fullName>
    </recommendedName>
</protein>
<dbReference type="EMBL" id="JBGBPQ010000007">
    <property type="protein sequence ID" value="KAL1522151.1"/>
    <property type="molecule type" value="Genomic_DNA"/>
</dbReference>
<proteinExistence type="predicted"/>